<evidence type="ECO:0000256" key="6">
    <source>
        <dbReference type="SAM" id="Phobius"/>
    </source>
</evidence>
<evidence type="ECO:0000256" key="5">
    <source>
        <dbReference type="ARBA" id="ARBA00023136"/>
    </source>
</evidence>
<evidence type="ECO:0000313" key="8">
    <source>
        <dbReference type="Proteomes" id="UP000004757"/>
    </source>
</evidence>
<dbReference type="GO" id="GO:0042910">
    <property type="term" value="F:xenobiotic transmembrane transporter activity"/>
    <property type="evidence" value="ECO:0007669"/>
    <property type="project" value="InterPro"/>
</dbReference>
<reference evidence="7 8" key="1">
    <citation type="submission" date="2010-03" db="EMBL/GenBank/DDBJ databases">
        <authorList>
            <person name="Glass J.I."/>
            <person name="Benders G.A."/>
            <person name="Durkin A.S."/>
            <person name="Farmerie W.G."/>
            <person name="Hlavinka K."/>
            <person name="Hostetler J."/>
            <person name="Jackson J."/>
            <person name="May M.A."/>
            <person name="Miller R.H."/>
            <person name="Paralanov V."/>
            <person name="Radune D."/>
            <person name="Szczypinski B."/>
            <person name="Brown D.R."/>
        </authorList>
    </citation>
    <scope>NUCLEOTIDE SEQUENCE [LARGE SCALE GENOMIC DNA]</scope>
    <source>
        <strain evidence="7 8">A21JP2</strain>
    </source>
</reference>
<feature type="transmembrane region" description="Helical" evidence="6">
    <location>
        <begin position="482"/>
        <end position="504"/>
    </location>
</feature>
<dbReference type="InterPro" id="IPR051327">
    <property type="entry name" value="MATE_MepA_subfamily"/>
</dbReference>
<feature type="transmembrane region" description="Helical" evidence="6">
    <location>
        <begin position="125"/>
        <end position="146"/>
    </location>
</feature>
<feature type="transmembrane region" description="Helical" evidence="6">
    <location>
        <begin position="516"/>
        <end position="539"/>
    </location>
</feature>
<feature type="transmembrane region" description="Helical" evidence="6">
    <location>
        <begin position="400"/>
        <end position="419"/>
    </location>
</feature>
<dbReference type="STRING" id="747682.MALL_0464"/>
<dbReference type="GO" id="GO:0015297">
    <property type="term" value="F:antiporter activity"/>
    <property type="evidence" value="ECO:0007669"/>
    <property type="project" value="InterPro"/>
</dbReference>
<feature type="transmembrane region" description="Helical" evidence="6">
    <location>
        <begin position="440"/>
        <end position="462"/>
    </location>
</feature>
<feature type="transmembrane region" description="Helical" evidence="6">
    <location>
        <begin position="276"/>
        <end position="299"/>
    </location>
</feature>
<dbReference type="RefSeq" id="WP_005683862.1">
    <property type="nucleotide sequence ID" value="NZ_ADNC01000027.1"/>
</dbReference>
<feature type="transmembrane region" description="Helical" evidence="6">
    <location>
        <begin position="166"/>
        <end position="185"/>
    </location>
</feature>
<accession>D4XWG6</accession>
<evidence type="ECO:0000256" key="4">
    <source>
        <dbReference type="ARBA" id="ARBA00022989"/>
    </source>
</evidence>
<keyword evidence="2" id="KW-1003">Cell membrane</keyword>
<gene>
    <name evidence="7" type="ORF">MALL_0464</name>
</gene>
<evidence type="ECO:0000256" key="2">
    <source>
        <dbReference type="ARBA" id="ARBA00022475"/>
    </source>
</evidence>
<proteinExistence type="predicted"/>
<dbReference type="EMBL" id="ADNC01000027">
    <property type="protein sequence ID" value="EFF41239.1"/>
    <property type="molecule type" value="Genomic_DNA"/>
</dbReference>
<feature type="transmembrane region" description="Helical" evidence="6">
    <location>
        <begin position="24"/>
        <end position="45"/>
    </location>
</feature>
<sequence>MDNSKIDKQSRAKFLFEKMDVKKAVWIVAIPGLLTSFMIGLYTFLNQVFILNFVPKTIPILNGDIPNSTDTGIIYDYLSSWNKAHFDRADFDVIFRSYVSYLNGTEGITKISGDSIATISVNATFPFSLFSGSIIFLIPVGASVYYTKCISKKLEATGKDLWSTCFYTTIFVSILTALIMYIAMWCGLLDSLLAKPHFNTYALSQLDSDTAVKGILNKYSANHKASEIFQDYYNACQTISLSWAKLYIYIFGAGTLIQGIYVLISYLIRSEGKNAYVMYWAIGANIAGIAFNALFIIVFKMGVLGGVLATIIGWTINLLAYIAYIYVNNKRGTTWISIHHLISFKFRLKFLAPISLLGLSAFLRSFGIAVALFIITFLLGRMPFTEGSLSIYNWSKASPVVTLFFLALFGISDGIRSILSYNYAKRNFAKCNEIFKWAMIITFIYAFTVTLIAIALAPQFLWMLNTTDMNGSLLSQTSGPVAFLRITIWRLFFYAFAIGGILLFQGTNNIKMSLIVTSMESLITFGPVIGIAIASGYALHNAEVGLFYSSLVIPMAFAVNSVVAGLTIFFLSIRFLKKVMPNIDNIKLSWSRKIEHDFFEKAEKEECSKN</sequence>
<evidence type="ECO:0000256" key="1">
    <source>
        <dbReference type="ARBA" id="ARBA00004651"/>
    </source>
</evidence>
<name>D4XWG6_9BACT</name>
<dbReference type="eggNOG" id="COG0534">
    <property type="taxonomic scope" value="Bacteria"/>
</dbReference>
<keyword evidence="8" id="KW-1185">Reference proteome</keyword>
<evidence type="ECO:0000256" key="3">
    <source>
        <dbReference type="ARBA" id="ARBA00022692"/>
    </source>
</evidence>
<protein>
    <submittedName>
        <fullName evidence="7">MATE domain protein</fullName>
    </submittedName>
</protein>
<comment type="subcellular location">
    <subcellularLocation>
        <location evidence="1">Cell membrane</location>
        <topology evidence="1">Multi-pass membrane protein</topology>
    </subcellularLocation>
</comment>
<keyword evidence="5 6" id="KW-0472">Membrane</keyword>
<keyword evidence="3 6" id="KW-0812">Transmembrane</keyword>
<feature type="transmembrane region" description="Helical" evidence="6">
    <location>
        <begin position="348"/>
        <end position="380"/>
    </location>
</feature>
<dbReference type="InterPro" id="IPR002528">
    <property type="entry name" value="MATE_fam"/>
</dbReference>
<dbReference type="Pfam" id="PF01554">
    <property type="entry name" value="MatE"/>
    <property type="match status" value="1"/>
</dbReference>
<feature type="transmembrane region" description="Helical" evidence="6">
    <location>
        <begin position="246"/>
        <end position="264"/>
    </location>
</feature>
<dbReference type="PANTHER" id="PTHR43823">
    <property type="entry name" value="SPORULATION PROTEIN YKVU"/>
    <property type="match status" value="1"/>
</dbReference>
<organism evidence="7 8">
    <name type="scientific">Mycoplasmopsis alligatoris A21JP2</name>
    <dbReference type="NCBI Taxonomy" id="747682"/>
    <lineage>
        <taxon>Bacteria</taxon>
        <taxon>Bacillati</taxon>
        <taxon>Mycoplasmatota</taxon>
        <taxon>Mycoplasmoidales</taxon>
        <taxon>Metamycoplasmataceae</taxon>
        <taxon>Mycoplasmopsis</taxon>
    </lineage>
</organism>
<comment type="caution">
    <text evidence="7">The sequence shown here is derived from an EMBL/GenBank/DDBJ whole genome shotgun (WGS) entry which is preliminary data.</text>
</comment>
<evidence type="ECO:0000313" key="7">
    <source>
        <dbReference type="EMBL" id="EFF41239.1"/>
    </source>
</evidence>
<dbReference type="PANTHER" id="PTHR43823:SF3">
    <property type="entry name" value="MULTIDRUG EXPORT PROTEIN MEPA"/>
    <property type="match status" value="1"/>
</dbReference>
<feature type="transmembrane region" description="Helical" evidence="6">
    <location>
        <begin position="305"/>
        <end position="327"/>
    </location>
</feature>
<keyword evidence="4 6" id="KW-1133">Transmembrane helix</keyword>
<dbReference type="GO" id="GO:0005886">
    <property type="term" value="C:plasma membrane"/>
    <property type="evidence" value="ECO:0007669"/>
    <property type="project" value="UniProtKB-SubCell"/>
</dbReference>
<dbReference type="Proteomes" id="UP000004757">
    <property type="component" value="Unassembled WGS sequence"/>
</dbReference>
<dbReference type="AlphaFoldDB" id="D4XWG6"/>
<feature type="transmembrane region" description="Helical" evidence="6">
    <location>
        <begin position="551"/>
        <end position="573"/>
    </location>
</feature>